<feature type="region of interest" description="Disordered" evidence="8">
    <location>
        <begin position="135"/>
        <end position="157"/>
    </location>
</feature>
<evidence type="ECO:0000256" key="5">
    <source>
        <dbReference type="ARBA" id="ARBA00022989"/>
    </source>
</evidence>
<keyword evidence="4" id="KW-0677">Repeat</keyword>
<comment type="similarity">
    <text evidence="7">Belongs to the MPDU1 (TC 2.A.43.3) family.</text>
</comment>
<evidence type="ECO:0000313" key="10">
    <source>
        <dbReference type="Ensembl" id="ENSLLTP00000010833.1"/>
    </source>
</evidence>
<keyword evidence="11" id="KW-1185">Reference proteome</keyword>
<evidence type="ECO:0000256" key="2">
    <source>
        <dbReference type="ARBA" id="ARBA00022448"/>
    </source>
</evidence>
<comment type="subcellular location">
    <subcellularLocation>
        <location evidence="1">Membrane</location>
        <topology evidence="1">Multi-pass membrane protein</topology>
    </subcellularLocation>
</comment>
<keyword evidence="5 9" id="KW-1133">Transmembrane helix</keyword>
<feature type="transmembrane region" description="Helical" evidence="9">
    <location>
        <begin position="44"/>
        <end position="64"/>
    </location>
</feature>
<reference evidence="10" key="2">
    <citation type="submission" date="2025-09" db="UniProtKB">
        <authorList>
            <consortium name="Ensembl"/>
        </authorList>
    </citation>
    <scope>IDENTIFICATION</scope>
</reference>
<sequence length="157" mass="17153">MWGSQTKKRWMRPSSGLLSAPTPLSAVKMPQILKILAAKSAEGLSFNAILLELVAISGTMAYSIAHSFPFSTWGEAFFIMLQTVSIGFMVQHFGGQTRRGLAFLFTYFALLALLLSPLTPSMVVTTLQVSNMPTATTSRVSGTHTHTPRSWEEGRLS</sequence>
<dbReference type="Gene3D" id="1.20.1280.290">
    <property type="match status" value="1"/>
</dbReference>
<dbReference type="FunFam" id="1.20.1280.290:FF:000006">
    <property type="entry name" value="mannose-P-dolichol utilization defect 1 protein"/>
    <property type="match status" value="1"/>
</dbReference>
<dbReference type="InterPro" id="IPR016817">
    <property type="entry name" value="MannP-dilichol_defect-1"/>
</dbReference>
<dbReference type="GO" id="GO:0009312">
    <property type="term" value="P:oligosaccharide biosynthetic process"/>
    <property type="evidence" value="ECO:0007669"/>
    <property type="project" value="Ensembl"/>
</dbReference>
<dbReference type="GeneTree" id="ENSGT00940000153916"/>
<dbReference type="Pfam" id="PF04193">
    <property type="entry name" value="PQ-loop"/>
    <property type="match status" value="1"/>
</dbReference>
<dbReference type="AlphaFoldDB" id="A0A8C5WSM7"/>
<organism evidence="10 11">
    <name type="scientific">Laticauda laticaudata</name>
    <name type="common">Blue-ringed sea krait</name>
    <name type="synonym">Blue-lipped sea krait</name>
    <dbReference type="NCBI Taxonomy" id="8630"/>
    <lineage>
        <taxon>Eukaryota</taxon>
        <taxon>Metazoa</taxon>
        <taxon>Chordata</taxon>
        <taxon>Craniata</taxon>
        <taxon>Vertebrata</taxon>
        <taxon>Euteleostomi</taxon>
        <taxon>Lepidosauria</taxon>
        <taxon>Squamata</taxon>
        <taxon>Bifurcata</taxon>
        <taxon>Unidentata</taxon>
        <taxon>Episquamata</taxon>
        <taxon>Toxicofera</taxon>
        <taxon>Serpentes</taxon>
        <taxon>Colubroidea</taxon>
        <taxon>Elapidae</taxon>
        <taxon>Laticaudinae</taxon>
        <taxon>Laticauda</taxon>
    </lineage>
</organism>
<evidence type="ECO:0000256" key="7">
    <source>
        <dbReference type="ARBA" id="ARBA00038475"/>
    </source>
</evidence>
<dbReference type="SMART" id="SM00679">
    <property type="entry name" value="CTNS"/>
    <property type="match status" value="1"/>
</dbReference>
<accession>A0A8C5WSM7</accession>
<feature type="transmembrane region" description="Helical" evidence="9">
    <location>
        <begin position="70"/>
        <end position="90"/>
    </location>
</feature>
<dbReference type="GO" id="GO:0016020">
    <property type="term" value="C:membrane"/>
    <property type="evidence" value="ECO:0007669"/>
    <property type="project" value="UniProtKB-SubCell"/>
</dbReference>
<name>A0A8C5WSM7_LATLA</name>
<evidence type="ECO:0000256" key="6">
    <source>
        <dbReference type="ARBA" id="ARBA00023136"/>
    </source>
</evidence>
<keyword evidence="6 9" id="KW-0472">Membrane</keyword>
<dbReference type="PANTHER" id="PTHR12226">
    <property type="entry name" value="MANNOSE-P-DOLICHOL UTILIZATION DEFECT 1 LEC35 -RELATED"/>
    <property type="match status" value="1"/>
</dbReference>
<dbReference type="Ensembl" id="ENSLLTT00000011252.1">
    <property type="protein sequence ID" value="ENSLLTP00000010833.1"/>
    <property type="gene ID" value="ENSLLTG00000008303.1"/>
</dbReference>
<feature type="compositionally biased region" description="Polar residues" evidence="8">
    <location>
        <begin position="135"/>
        <end position="145"/>
    </location>
</feature>
<evidence type="ECO:0000256" key="8">
    <source>
        <dbReference type="SAM" id="MobiDB-lite"/>
    </source>
</evidence>
<evidence type="ECO:0000256" key="4">
    <source>
        <dbReference type="ARBA" id="ARBA00022737"/>
    </source>
</evidence>
<protein>
    <submittedName>
        <fullName evidence="10">Mannose-P-dolichol utilization defect 1</fullName>
    </submittedName>
</protein>
<evidence type="ECO:0000313" key="11">
    <source>
        <dbReference type="Proteomes" id="UP000694406"/>
    </source>
</evidence>
<evidence type="ECO:0000256" key="1">
    <source>
        <dbReference type="ARBA" id="ARBA00004141"/>
    </source>
</evidence>
<keyword evidence="2" id="KW-0813">Transport</keyword>
<evidence type="ECO:0000256" key="9">
    <source>
        <dbReference type="SAM" id="Phobius"/>
    </source>
</evidence>
<proteinExistence type="inferred from homology"/>
<dbReference type="InterPro" id="IPR006603">
    <property type="entry name" value="PQ-loop_rpt"/>
</dbReference>
<keyword evidence="3 9" id="KW-0812">Transmembrane</keyword>
<reference evidence="10" key="1">
    <citation type="submission" date="2025-08" db="UniProtKB">
        <authorList>
            <consortium name="Ensembl"/>
        </authorList>
    </citation>
    <scope>IDENTIFICATION</scope>
</reference>
<feature type="transmembrane region" description="Helical" evidence="9">
    <location>
        <begin position="102"/>
        <end position="123"/>
    </location>
</feature>
<dbReference type="PANTHER" id="PTHR12226:SF2">
    <property type="entry name" value="MANNOSE-P-DOLICHOL UTILIZATION DEFECT 1 PROTEIN"/>
    <property type="match status" value="1"/>
</dbReference>
<evidence type="ECO:0000256" key="3">
    <source>
        <dbReference type="ARBA" id="ARBA00022692"/>
    </source>
</evidence>
<dbReference type="Proteomes" id="UP000694406">
    <property type="component" value="Unplaced"/>
</dbReference>
<gene>
    <name evidence="10" type="primary">MPDU1</name>
</gene>